<feature type="transmembrane region" description="Helical" evidence="1">
    <location>
        <begin position="437"/>
        <end position="457"/>
    </location>
</feature>
<accession>A0A6N7S8J8</accession>
<name>A0A6N7S8J8_9FIRM</name>
<evidence type="ECO:0000313" key="2">
    <source>
        <dbReference type="EMBL" id="MSA89940.1"/>
    </source>
</evidence>
<dbReference type="EMBL" id="WKPI01000020">
    <property type="protein sequence ID" value="MSC33695.1"/>
    <property type="molecule type" value="Genomic_DNA"/>
</dbReference>
<feature type="transmembrane region" description="Helical" evidence="1">
    <location>
        <begin position="30"/>
        <end position="50"/>
    </location>
</feature>
<dbReference type="PANTHER" id="PTHR38454:SF1">
    <property type="entry name" value="INTEGRAL MEMBRANE PROTEIN"/>
    <property type="match status" value="1"/>
</dbReference>
<feature type="transmembrane region" description="Helical" evidence="1">
    <location>
        <begin position="377"/>
        <end position="398"/>
    </location>
</feature>
<sequence length="788" mass="91952">MKVIKIKRNHFIWYIVKKELAMKRKDAKEIILLSILIILVSLIIFSPYLINHMPLTYGTDIKPQWFEFYTEFENLINQFFETKQLPFYSWNLFLGNNFYASKSYYLMGDIFSYIGLLFPLQFFDVAQILEILKFLVSGLTMYYLLSCFEFKSKVKMIGAIAYTFSSWAIFFSGQLSFLSFYSWMPLYFAAIELYLKKGKKLLFPLTSMLLLFTNFYFFFTLSFITPFYYLYRYSLVKPNYKNVVKDTLILVGCYLIGICMTGILTIPTASYILQNDRVGQFSLQLFFNQISIYLHELCARLVPNYIYIYRTNIFETASHTTRELCLYSGVLSALLLPQVFSDKDKRYRKNTLIFYLFLNLFLVFPVFSSVIHGFSSNSFRCTLILIIVQIIIMSHYLEKIDSLDIKNLKITTVFSVFILLTIIPMTAYIINKPVIDYVNQIILFIMAAFFVVLNSWVILKKKSYLLLLFLLCIEYSLSGLTLYYSRMKSEGISYEFVDSVTHVLQDEDNELNEFLENIEPINPMQYYRTYIPLEPIYWDFSHNMSLMVQLQGTMTYDSTYAPSFNKMKKIAPQVKDYESDWIFNIKDPEILKFLSVKYAIVTDSEQLPSGMNWRLLTDNYRSGLLVYRNDDYRSLGVTYNQIKKMNELEDGNSMSILMSHVLCNEEDYSEIQQVMKSSNLNELENVKYAGNHLTGSCYTDDSSFLVLSLPYDAGWNVLVNGTQVKTYDVNGGFIGFGVSQGENQIEMYFTPVGFKQGAILSILGFSAYILLISCELLRAKKIRRSVYD</sequence>
<evidence type="ECO:0000313" key="4">
    <source>
        <dbReference type="Proteomes" id="UP000433575"/>
    </source>
</evidence>
<dbReference type="OrthoDB" id="9815466at2"/>
<feature type="transmembrane region" description="Helical" evidence="1">
    <location>
        <begin position="410"/>
        <end position="431"/>
    </location>
</feature>
<keyword evidence="1" id="KW-0472">Membrane</keyword>
<dbReference type="AlphaFoldDB" id="A0A6N7S8J8"/>
<feature type="transmembrane region" description="Helical" evidence="1">
    <location>
        <begin position="125"/>
        <end position="144"/>
    </location>
</feature>
<dbReference type="Pfam" id="PF09586">
    <property type="entry name" value="YfhO"/>
    <property type="match status" value="2"/>
</dbReference>
<keyword evidence="1" id="KW-1133">Transmembrane helix</keyword>
<protein>
    <submittedName>
        <fullName evidence="2">YfhO family protein</fullName>
    </submittedName>
</protein>
<keyword evidence="1" id="KW-0812">Transmembrane</keyword>
<feature type="transmembrane region" description="Helical" evidence="1">
    <location>
        <begin position="352"/>
        <end position="371"/>
    </location>
</feature>
<feature type="transmembrane region" description="Helical" evidence="1">
    <location>
        <begin position="757"/>
        <end position="777"/>
    </location>
</feature>
<proteinExistence type="predicted"/>
<evidence type="ECO:0000256" key="1">
    <source>
        <dbReference type="SAM" id="Phobius"/>
    </source>
</evidence>
<dbReference type="Proteomes" id="UP000480929">
    <property type="component" value="Unassembled WGS sequence"/>
</dbReference>
<feature type="transmembrane region" description="Helical" evidence="1">
    <location>
        <begin position="249"/>
        <end position="273"/>
    </location>
</feature>
<gene>
    <name evidence="3" type="ORF">GKD88_11235</name>
    <name evidence="2" type="ORF">GKE08_11435</name>
</gene>
<comment type="caution">
    <text evidence="2">The sequence shown here is derived from an EMBL/GenBank/DDBJ whole genome shotgun (WGS) entry which is preliminary data.</text>
</comment>
<dbReference type="Proteomes" id="UP000433575">
    <property type="component" value="Unassembled WGS sequence"/>
</dbReference>
<feature type="transmembrane region" description="Helical" evidence="1">
    <location>
        <begin position="178"/>
        <end position="195"/>
    </location>
</feature>
<feature type="transmembrane region" description="Helical" evidence="1">
    <location>
        <begin position="207"/>
        <end position="229"/>
    </location>
</feature>
<dbReference type="PANTHER" id="PTHR38454">
    <property type="entry name" value="INTEGRAL MEMBRANE PROTEIN-RELATED"/>
    <property type="match status" value="1"/>
</dbReference>
<dbReference type="InterPro" id="IPR018580">
    <property type="entry name" value="Uncharacterised_YfhO"/>
</dbReference>
<evidence type="ECO:0000313" key="5">
    <source>
        <dbReference type="Proteomes" id="UP000480929"/>
    </source>
</evidence>
<keyword evidence="5" id="KW-1185">Reference proteome</keyword>
<feature type="transmembrane region" description="Helical" evidence="1">
    <location>
        <begin position="464"/>
        <end position="484"/>
    </location>
</feature>
<dbReference type="EMBL" id="WKPJ01000018">
    <property type="protein sequence ID" value="MSA89940.1"/>
    <property type="molecule type" value="Genomic_DNA"/>
</dbReference>
<organism evidence="2 4">
    <name type="scientific">Holdemania massiliensis</name>
    <dbReference type="NCBI Taxonomy" id="1468449"/>
    <lineage>
        <taxon>Bacteria</taxon>
        <taxon>Bacillati</taxon>
        <taxon>Bacillota</taxon>
        <taxon>Erysipelotrichia</taxon>
        <taxon>Erysipelotrichales</taxon>
        <taxon>Erysipelotrichaceae</taxon>
        <taxon>Holdemania</taxon>
    </lineage>
</organism>
<reference evidence="4 5" key="1">
    <citation type="journal article" date="2019" name="Nat. Med.">
        <title>A library of human gut bacterial isolates paired with longitudinal multiomics data enables mechanistic microbiome research.</title>
        <authorList>
            <person name="Poyet M."/>
            <person name="Groussin M."/>
            <person name="Gibbons S.M."/>
            <person name="Avila-Pacheco J."/>
            <person name="Jiang X."/>
            <person name="Kearney S.M."/>
            <person name="Perrotta A.R."/>
            <person name="Berdy B."/>
            <person name="Zhao S."/>
            <person name="Lieberman T.D."/>
            <person name="Swanson P.K."/>
            <person name="Smith M."/>
            <person name="Roesemann S."/>
            <person name="Alexander J.E."/>
            <person name="Rich S.A."/>
            <person name="Livny J."/>
            <person name="Vlamakis H."/>
            <person name="Clish C."/>
            <person name="Bullock K."/>
            <person name="Deik A."/>
            <person name="Scott J."/>
            <person name="Pierce K.A."/>
            <person name="Xavier R.J."/>
            <person name="Alm E.J."/>
        </authorList>
    </citation>
    <scope>NUCLEOTIDE SEQUENCE [LARGE SCALE GENOMIC DNA]</scope>
    <source>
        <strain evidence="2 4">BIOML-A4</strain>
        <strain evidence="3 5">BIOML-A5</strain>
    </source>
</reference>
<evidence type="ECO:0000313" key="3">
    <source>
        <dbReference type="EMBL" id="MSC33695.1"/>
    </source>
</evidence>